<dbReference type="AlphaFoldDB" id="A0A9W6SUV7"/>
<proteinExistence type="predicted"/>
<organism evidence="3 4">
    <name type="scientific">Actinorhabdospora filicis</name>
    <dbReference type="NCBI Taxonomy" id="1785913"/>
    <lineage>
        <taxon>Bacteria</taxon>
        <taxon>Bacillati</taxon>
        <taxon>Actinomycetota</taxon>
        <taxon>Actinomycetes</taxon>
        <taxon>Micromonosporales</taxon>
        <taxon>Micromonosporaceae</taxon>
        <taxon>Actinorhabdospora</taxon>
    </lineage>
</organism>
<dbReference type="InterPro" id="IPR054384">
    <property type="entry name" value="SecDF_P1_head"/>
</dbReference>
<evidence type="ECO:0000313" key="3">
    <source>
        <dbReference type="EMBL" id="GLZ81176.1"/>
    </source>
</evidence>
<protein>
    <recommendedName>
        <fullName evidence="2">SecDF P1 head subdomain domain-containing protein</fullName>
    </recommendedName>
</protein>
<feature type="chain" id="PRO_5040993021" description="SecDF P1 head subdomain domain-containing protein" evidence="1">
    <location>
        <begin position="21"/>
        <end position="244"/>
    </location>
</feature>
<comment type="caution">
    <text evidence="3">The sequence shown here is derived from an EMBL/GenBank/DDBJ whole genome shotgun (WGS) entry which is preliminary data.</text>
</comment>
<gene>
    <name evidence="3" type="ORF">Afil01_59830</name>
</gene>
<dbReference type="PROSITE" id="PS51257">
    <property type="entry name" value="PROKAR_LIPOPROTEIN"/>
    <property type="match status" value="1"/>
</dbReference>
<dbReference type="Proteomes" id="UP001165079">
    <property type="component" value="Unassembled WGS sequence"/>
</dbReference>
<evidence type="ECO:0000313" key="4">
    <source>
        <dbReference type="Proteomes" id="UP001165079"/>
    </source>
</evidence>
<name>A0A9W6SUV7_9ACTN</name>
<keyword evidence="4" id="KW-1185">Reference proteome</keyword>
<feature type="domain" description="SecDF P1 head subdomain" evidence="2">
    <location>
        <begin position="140"/>
        <end position="239"/>
    </location>
</feature>
<evidence type="ECO:0000256" key="1">
    <source>
        <dbReference type="SAM" id="SignalP"/>
    </source>
</evidence>
<dbReference type="EMBL" id="BSTX01000005">
    <property type="protein sequence ID" value="GLZ81176.1"/>
    <property type="molecule type" value="Genomic_DNA"/>
</dbReference>
<dbReference type="Pfam" id="PF22599">
    <property type="entry name" value="SecDF_P1_head"/>
    <property type="match status" value="1"/>
</dbReference>
<accession>A0A9W6SUV7</accession>
<dbReference type="RefSeq" id="WP_285666566.1">
    <property type="nucleotide sequence ID" value="NZ_BSTX01000005.1"/>
</dbReference>
<dbReference type="Gene3D" id="3.30.1360.200">
    <property type="match status" value="1"/>
</dbReference>
<reference evidence="3" key="1">
    <citation type="submission" date="2023-03" db="EMBL/GenBank/DDBJ databases">
        <title>Actinorhabdospora filicis NBRC 111898.</title>
        <authorList>
            <person name="Ichikawa N."/>
            <person name="Sato H."/>
            <person name="Tonouchi N."/>
        </authorList>
    </citation>
    <scope>NUCLEOTIDE SEQUENCE</scope>
    <source>
        <strain evidence="3">NBRC 111898</strain>
    </source>
</reference>
<evidence type="ECO:0000259" key="2">
    <source>
        <dbReference type="Pfam" id="PF22599"/>
    </source>
</evidence>
<keyword evidence="1" id="KW-0732">Signal</keyword>
<sequence>MKYRVTPLLAGLALVLTACGAPPEARFQWPEAVRDPGALQFRVVEQTVEDVPGETLKGTATTLDAVWAKVGPDAAALAQSLTYPAVDPQSMGVLAPFAQLSPAEIALLPAAVQFNVPYVSCAQLDHRDAQLPEQAAVACDQKQKYLLGPVAMNGGDLADVAASFATNGNGWIVTLTFNTAGTQRWADLTSRAVQKQVAIILGDQILTAPVILEAMTGGNAEISANFSQDLAVGLADRLRDAVWN</sequence>
<feature type="signal peptide" evidence="1">
    <location>
        <begin position="1"/>
        <end position="20"/>
    </location>
</feature>